<dbReference type="Proteomes" id="UP001652661">
    <property type="component" value="Chromosome 2R"/>
</dbReference>
<dbReference type="OrthoDB" id="7874504at2759"/>
<gene>
    <name evidence="2 3" type="primary">LOC108078154</name>
</gene>
<keyword evidence="1" id="KW-1185">Reference proteome</keyword>
<reference evidence="1" key="2">
    <citation type="submission" date="2025-05" db="UniProtKB">
        <authorList>
            <consortium name="RefSeq"/>
        </authorList>
    </citation>
    <scope>NUCLEOTIDE SEQUENCE [LARGE SCALE GENOMIC DNA]</scope>
    <source>
        <strain evidence="1">14028-0561.14</strain>
    </source>
</reference>
<dbReference type="GeneID" id="108078154"/>
<protein>
    <submittedName>
        <fullName evidence="2">Uncharacterized protein LOC108078154</fullName>
    </submittedName>
    <submittedName>
        <fullName evidence="3">Uncharacterized protein isoform X1</fullName>
    </submittedName>
</protein>
<dbReference type="AlphaFoldDB" id="A0A6P4IWJ9"/>
<sequence>MQIQNLKHFNAPHLRQEVLRHLPVVDDPHRPSGLFVNRPALEALKAASTDRCFFLMIDVVFLKTPVTAHIVLILATTEDGSIRKVVYTKTRDRQFDAREVLESLLVVRDELRGMGIEDHLLAIVADEDPNNALLVEAGYPVLVDLHHLIKRMDTGMGHADVLLQAVHKHVVFRQHSEAEKFAVIRAMADSIPASARRKTLSEINAVERVVARRFAVLGSPFHLRECNNDVLESLGRKLATEASLVMAEALTAEPRMKARLLEVHELLRRVVCLLSMLEKLDVDLSGLAD</sequence>
<dbReference type="RefSeq" id="XP_017027286.1">
    <property type="nucleotide sequence ID" value="XM_017171797.1"/>
</dbReference>
<accession>A0A6P4IWJ9</accession>
<proteinExistence type="predicted"/>
<dbReference type="RefSeq" id="XP_041633128.1">
    <property type="nucleotide sequence ID" value="XM_041777194.2"/>
</dbReference>
<evidence type="ECO:0000313" key="3">
    <source>
        <dbReference type="RefSeq" id="XP_041633128.1"/>
    </source>
</evidence>
<reference evidence="2" key="1">
    <citation type="submission" date="2025-04" db="UniProtKB">
        <authorList>
            <consortium name="RefSeq"/>
        </authorList>
    </citation>
    <scope>IDENTIFICATION</scope>
    <source>
        <strain evidence="1 3">14028-0561.14</strain>
        <tissue evidence="3">Whole fly</tissue>
    </source>
</reference>
<name>A0A6P4IWJ9_DROKI</name>
<evidence type="ECO:0000313" key="1">
    <source>
        <dbReference type="Proteomes" id="UP001652661"/>
    </source>
</evidence>
<evidence type="ECO:0000313" key="2">
    <source>
        <dbReference type="RefSeq" id="XP_017027286.1"/>
    </source>
</evidence>
<organism evidence="1 2">
    <name type="scientific">Drosophila kikkawai</name>
    <name type="common">Fruit fly</name>
    <dbReference type="NCBI Taxonomy" id="30033"/>
    <lineage>
        <taxon>Eukaryota</taxon>
        <taxon>Metazoa</taxon>
        <taxon>Ecdysozoa</taxon>
        <taxon>Arthropoda</taxon>
        <taxon>Hexapoda</taxon>
        <taxon>Insecta</taxon>
        <taxon>Pterygota</taxon>
        <taxon>Neoptera</taxon>
        <taxon>Endopterygota</taxon>
        <taxon>Diptera</taxon>
        <taxon>Brachycera</taxon>
        <taxon>Muscomorpha</taxon>
        <taxon>Ephydroidea</taxon>
        <taxon>Drosophilidae</taxon>
        <taxon>Drosophila</taxon>
        <taxon>Sophophora</taxon>
    </lineage>
</organism>